<dbReference type="PANTHER" id="PTHR47634">
    <property type="entry name" value="PROTEIN KINASE DOMAIN-CONTAINING PROTEIN-RELATED"/>
    <property type="match status" value="1"/>
</dbReference>
<evidence type="ECO:0000313" key="10">
    <source>
        <dbReference type="EMBL" id="BCR97525.1"/>
    </source>
</evidence>
<dbReference type="EMBL" id="AP024427">
    <property type="protein sequence ID" value="BCR97525.1"/>
    <property type="molecule type" value="Genomic_DNA"/>
</dbReference>
<organism evidence="10 11">
    <name type="scientific">Aspergillus kawachii</name>
    <name type="common">White koji mold</name>
    <name type="synonym">Aspergillus awamori var. kawachi</name>
    <dbReference type="NCBI Taxonomy" id="1069201"/>
    <lineage>
        <taxon>Eukaryota</taxon>
        <taxon>Fungi</taxon>
        <taxon>Dikarya</taxon>
        <taxon>Ascomycota</taxon>
        <taxon>Pezizomycotina</taxon>
        <taxon>Eurotiomycetes</taxon>
        <taxon>Eurotiomycetidae</taxon>
        <taxon>Eurotiales</taxon>
        <taxon>Aspergillaceae</taxon>
        <taxon>Aspergillus</taxon>
        <taxon>Aspergillus subgen. Circumdati</taxon>
    </lineage>
</organism>
<reference evidence="10" key="1">
    <citation type="submission" date="2021-01" db="EMBL/GenBank/DDBJ databases">
        <authorList>
            <consortium name="Aspergillus luchuensis mut. kawachii IFO 4304 genome sequencing consortium"/>
            <person name="Kazuki M."/>
            <person name="Futagami T."/>
        </authorList>
    </citation>
    <scope>NUCLEOTIDE SEQUENCE</scope>
    <source>
        <strain evidence="10">IFO 4308</strain>
    </source>
</reference>
<dbReference type="EC" id="2.7.11.1" evidence="1"/>
<evidence type="ECO:0000256" key="1">
    <source>
        <dbReference type="ARBA" id="ARBA00012513"/>
    </source>
</evidence>
<dbReference type="Proteomes" id="UP000661280">
    <property type="component" value="Chromosome 3"/>
</dbReference>
<dbReference type="SUPFAM" id="SSF56112">
    <property type="entry name" value="Protein kinase-like (PK-like)"/>
    <property type="match status" value="1"/>
</dbReference>
<dbReference type="InterPro" id="IPR011009">
    <property type="entry name" value="Kinase-like_dom_sf"/>
</dbReference>
<evidence type="ECO:0000256" key="2">
    <source>
        <dbReference type="ARBA" id="ARBA00022527"/>
    </source>
</evidence>
<dbReference type="GO" id="GO:0050684">
    <property type="term" value="P:regulation of mRNA processing"/>
    <property type="evidence" value="ECO:0007669"/>
    <property type="project" value="TreeGrafter"/>
</dbReference>
<keyword evidence="3" id="KW-0808">Transferase</keyword>
<dbReference type="SMART" id="SM00220">
    <property type="entry name" value="S_TKc"/>
    <property type="match status" value="1"/>
</dbReference>
<evidence type="ECO:0000259" key="9">
    <source>
        <dbReference type="PROSITE" id="PS50011"/>
    </source>
</evidence>
<dbReference type="GeneID" id="64958849"/>
<gene>
    <name evidence="10" type="ORF">AKAW2_30843S</name>
</gene>
<keyword evidence="4" id="KW-0547">Nucleotide-binding</keyword>
<keyword evidence="6" id="KW-0067">ATP-binding</keyword>
<dbReference type="AlphaFoldDB" id="A0A7R7W6Z6"/>
<comment type="catalytic activity">
    <reaction evidence="7">
        <text>L-threonyl-[protein] + ATP = O-phospho-L-threonyl-[protein] + ADP + H(+)</text>
        <dbReference type="Rhea" id="RHEA:46608"/>
        <dbReference type="Rhea" id="RHEA-COMP:11060"/>
        <dbReference type="Rhea" id="RHEA-COMP:11605"/>
        <dbReference type="ChEBI" id="CHEBI:15378"/>
        <dbReference type="ChEBI" id="CHEBI:30013"/>
        <dbReference type="ChEBI" id="CHEBI:30616"/>
        <dbReference type="ChEBI" id="CHEBI:61977"/>
        <dbReference type="ChEBI" id="CHEBI:456216"/>
        <dbReference type="EC" id="2.7.11.1"/>
    </reaction>
</comment>
<dbReference type="OrthoDB" id="5979581at2759"/>
<dbReference type="InterPro" id="IPR051334">
    <property type="entry name" value="SRPK"/>
</dbReference>
<keyword evidence="5" id="KW-0418">Kinase</keyword>
<dbReference type="GO" id="GO:0004674">
    <property type="term" value="F:protein serine/threonine kinase activity"/>
    <property type="evidence" value="ECO:0007669"/>
    <property type="project" value="UniProtKB-KW"/>
</dbReference>
<evidence type="ECO:0000256" key="8">
    <source>
        <dbReference type="ARBA" id="ARBA00048679"/>
    </source>
</evidence>
<keyword evidence="11" id="KW-1185">Reference proteome</keyword>
<evidence type="ECO:0000256" key="7">
    <source>
        <dbReference type="ARBA" id="ARBA00047899"/>
    </source>
</evidence>
<dbReference type="GO" id="GO:0005524">
    <property type="term" value="F:ATP binding"/>
    <property type="evidence" value="ECO:0007669"/>
    <property type="project" value="UniProtKB-KW"/>
</dbReference>
<dbReference type="PANTHER" id="PTHR47634:SF9">
    <property type="entry name" value="PROTEIN KINASE DOMAIN-CONTAINING PROTEIN-RELATED"/>
    <property type="match status" value="1"/>
</dbReference>
<dbReference type="KEGG" id="aluc:AKAW2_30843S"/>
<evidence type="ECO:0000256" key="5">
    <source>
        <dbReference type="ARBA" id="ARBA00022777"/>
    </source>
</evidence>
<dbReference type="GO" id="GO:0000245">
    <property type="term" value="P:spliceosomal complex assembly"/>
    <property type="evidence" value="ECO:0007669"/>
    <property type="project" value="TreeGrafter"/>
</dbReference>
<accession>A0A7R7W6Z6</accession>
<reference evidence="10" key="2">
    <citation type="submission" date="2021-02" db="EMBL/GenBank/DDBJ databases">
        <title>Aspergillus luchuensis mut. kawachii IFO 4304 genome sequence.</title>
        <authorList>
            <person name="Mori K."/>
            <person name="Kadooka C."/>
            <person name="Goto M."/>
            <person name="Futagami T."/>
        </authorList>
    </citation>
    <scope>NUCLEOTIDE SEQUENCE</scope>
    <source>
        <strain evidence="10">IFO 4308</strain>
    </source>
</reference>
<evidence type="ECO:0000256" key="3">
    <source>
        <dbReference type="ARBA" id="ARBA00022679"/>
    </source>
</evidence>
<proteinExistence type="predicted"/>
<comment type="catalytic activity">
    <reaction evidence="8">
        <text>L-seryl-[protein] + ATP = O-phospho-L-seryl-[protein] + ADP + H(+)</text>
        <dbReference type="Rhea" id="RHEA:17989"/>
        <dbReference type="Rhea" id="RHEA-COMP:9863"/>
        <dbReference type="Rhea" id="RHEA-COMP:11604"/>
        <dbReference type="ChEBI" id="CHEBI:15378"/>
        <dbReference type="ChEBI" id="CHEBI:29999"/>
        <dbReference type="ChEBI" id="CHEBI:30616"/>
        <dbReference type="ChEBI" id="CHEBI:83421"/>
        <dbReference type="ChEBI" id="CHEBI:456216"/>
        <dbReference type="EC" id="2.7.11.1"/>
    </reaction>
</comment>
<dbReference type="PROSITE" id="PS50011">
    <property type="entry name" value="PROTEIN_KINASE_DOM"/>
    <property type="match status" value="1"/>
</dbReference>
<dbReference type="Gene3D" id="3.30.200.20">
    <property type="entry name" value="Phosphorylase Kinase, domain 1"/>
    <property type="match status" value="1"/>
</dbReference>
<name>A0A7R7W6Z6_ASPKA</name>
<sequence>MEDSSFEYPSDILYTQEPLSGYKFGGYHPVRIGDTFKDNRYTIHHKLTWGGFSTVWLAHDNLRHRWVSLKIKTADTSYSSQELLNLQQLEKIAAPDDLSSKYILHLLDAFIQPGPNGIHQCLVFELIGPTIDRIITDYRELSDSLDPQTILRLSRQLLKAIELVHNAGVGQIDISGRNIVFSGRNLSYASEKIIFAVFGSPEHEPVTHLDGTPLHKGFPAALFGPVSWEDWLEEFAEELRIFDLGEGFAQEEKSRILAQPGPSRAPELIFTGRSDHRTDLWHTGCMLFFFVFGTYPFDSDVEDMVVVEQMIDLLGELPQEWQPTWDRMRAEAGDMMDFQGKILQPLLNNAPLHQHADLQIIGDEVFTLEDRFDKEVAEPELAPLIPIIRAMLEFRPSERITAPQALGLLGSQGQ</sequence>
<protein>
    <recommendedName>
        <fullName evidence="1">non-specific serine/threonine protein kinase</fullName>
        <ecNumber evidence="1">2.7.11.1</ecNumber>
    </recommendedName>
</protein>
<dbReference type="Gene3D" id="1.10.510.10">
    <property type="entry name" value="Transferase(Phosphotransferase) domain 1"/>
    <property type="match status" value="1"/>
</dbReference>
<feature type="domain" description="Protein kinase" evidence="9">
    <location>
        <begin position="41"/>
        <end position="414"/>
    </location>
</feature>
<dbReference type="RefSeq" id="XP_041541291.1">
    <property type="nucleotide sequence ID" value="XM_041687403.1"/>
</dbReference>
<evidence type="ECO:0000256" key="6">
    <source>
        <dbReference type="ARBA" id="ARBA00022840"/>
    </source>
</evidence>
<keyword evidence="2" id="KW-0723">Serine/threonine-protein kinase</keyword>
<dbReference type="InterPro" id="IPR000719">
    <property type="entry name" value="Prot_kinase_dom"/>
</dbReference>
<evidence type="ECO:0000313" key="11">
    <source>
        <dbReference type="Proteomes" id="UP000661280"/>
    </source>
</evidence>
<evidence type="ECO:0000256" key="4">
    <source>
        <dbReference type="ARBA" id="ARBA00022741"/>
    </source>
</evidence>